<dbReference type="GeneID" id="94837316"/>
<sequence>MGRKTNKNNGWGIRRIMVVGDVYSIYDLDETGKCLAKFQRNKRRTLPVPGKSKNKKINQGKNAQNHSSTVSKSRPIPTVNVGHSNPTLMSTSNKISVDPIHSQFKGNCNQQLYNNNDNKKERSKFYTSTNSANVFNQQNTISSSFCQSFSTLSSQSLPSINSITNTSKNASIQTSPPSTAQEISHVTPPTPSSPNLSFTKIHDFSHACKMSQFPINPAFVLESNETQLQPQFQQAVIQQSLQQQQQNPEKSVISCLNDQLTEQRVQNIIPSENDFDYNNKCDNQNEQLFFNIDLQPFSENYCEIDFENVLFSDMFLNGDK</sequence>
<feature type="compositionally biased region" description="Polar residues" evidence="1">
    <location>
        <begin position="81"/>
        <end position="93"/>
    </location>
</feature>
<comment type="caution">
    <text evidence="2">The sequence shown here is derived from an EMBL/GenBank/DDBJ whole genome shotgun (WGS) entry which is preliminary data.</text>
</comment>
<gene>
    <name evidence="2" type="ORF">TRFO_22543</name>
</gene>
<dbReference type="RefSeq" id="XP_068361999.1">
    <property type="nucleotide sequence ID" value="XM_068502612.1"/>
</dbReference>
<evidence type="ECO:0000256" key="1">
    <source>
        <dbReference type="SAM" id="MobiDB-lite"/>
    </source>
</evidence>
<dbReference type="AlphaFoldDB" id="A0A1J4KBT1"/>
<feature type="compositionally biased region" description="Polar residues" evidence="1">
    <location>
        <begin position="167"/>
        <end position="184"/>
    </location>
</feature>
<organism evidence="2 3">
    <name type="scientific">Tritrichomonas foetus</name>
    <dbReference type="NCBI Taxonomy" id="1144522"/>
    <lineage>
        <taxon>Eukaryota</taxon>
        <taxon>Metamonada</taxon>
        <taxon>Parabasalia</taxon>
        <taxon>Tritrichomonadida</taxon>
        <taxon>Tritrichomonadidae</taxon>
        <taxon>Tritrichomonas</taxon>
    </lineage>
</organism>
<dbReference type="VEuPathDB" id="TrichDB:TRFO_22543"/>
<feature type="compositionally biased region" description="Polar residues" evidence="1">
    <location>
        <begin position="59"/>
        <end position="72"/>
    </location>
</feature>
<name>A0A1J4KBT1_9EUKA</name>
<feature type="region of interest" description="Disordered" evidence="1">
    <location>
        <begin position="167"/>
        <end position="194"/>
    </location>
</feature>
<feature type="region of interest" description="Disordered" evidence="1">
    <location>
        <begin position="42"/>
        <end position="93"/>
    </location>
</feature>
<protein>
    <submittedName>
        <fullName evidence="2">Uncharacterized protein</fullName>
    </submittedName>
</protein>
<evidence type="ECO:0000313" key="2">
    <source>
        <dbReference type="EMBL" id="OHT08863.1"/>
    </source>
</evidence>
<dbReference type="Proteomes" id="UP000179807">
    <property type="component" value="Unassembled WGS sequence"/>
</dbReference>
<accession>A0A1J4KBT1</accession>
<evidence type="ECO:0000313" key="3">
    <source>
        <dbReference type="Proteomes" id="UP000179807"/>
    </source>
</evidence>
<keyword evidence="3" id="KW-1185">Reference proteome</keyword>
<proteinExistence type="predicted"/>
<reference evidence="2" key="1">
    <citation type="submission" date="2016-10" db="EMBL/GenBank/DDBJ databases">
        <authorList>
            <person name="Benchimol M."/>
            <person name="Almeida L.G."/>
            <person name="Vasconcelos A.T."/>
            <person name="Perreira-Neves A."/>
            <person name="Rosa I.A."/>
            <person name="Tasca T."/>
            <person name="Bogo M.R."/>
            <person name="de Souza W."/>
        </authorList>
    </citation>
    <scope>NUCLEOTIDE SEQUENCE [LARGE SCALE GENOMIC DNA]</scope>
    <source>
        <strain evidence="2">K</strain>
    </source>
</reference>
<dbReference type="EMBL" id="MLAK01000656">
    <property type="protein sequence ID" value="OHT08863.1"/>
    <property type="molecule type" value="Genomic_DNA"/>
</dbReference>